<proteinExistence type="predicted"/>
<sequence length="77" mass="8917">MSSGVLSLRLPDETKARLDELSARTRRPASVYVREALDEYLDDLEDYYLGIQSLEQTHRTGVTYSLDEMRERLGLHD</sequence>
<dbReference type="InterPro" id="IPR013321">
    <property type="entry name" value="Arc_rbn_hlx_hlx"/>
</dbReference>
<dbReference type="Gene3D" id="1.10.1220.10">
    <property type="entry name" value="Met repressor-like"/>
    <property type="match status" value="1"/>
</dbReference>
<accession>A0A2I1I4B4</accession>
<gene>
    <name evidence="2" type="ORF">CYJ25_06450</name>
</gene>
<name>A0A2I1I4B4_9ACTO</name>
<dbReference type="OrthoDB" id="9812023at2"/>
<dbReference type="Pfam" id="PF01402">
    <property type="entry name" value="RHH_1"/>
    <property type="match status" value="1"/>
</dbReference>
<dbReference type="RefSeq" id="WP_101628363.1">
    <property type="nucleotide sequence ID" value="NZ_JBCOMK010000041.1"/>
</dbReference>
<dbReference type="InterPro" id="IPR002145">
    <property type="entry name" value="CopG"/>
</dbReference>
<dbReference type="EMBL" id="PKKJ01000008">
    <property type="protein sequence ID" value="PKY65976.1"/>
    <property type="molecule type" value="Genomic_DNA"/>
</dbReference>
<organism evidence="2 3">
    <name type="scientific">Schaalia turicensis</name>
    <dbReference type="NCBI Taxonomy" id="131111"/>
    <lineage>
        <taxon>Bacteria</taxon>
        <taxon>Bacillati</taxon>
        <taxon>Actinomycetota</taxon>
        <taxon>Actinomycetes</taxon>
        <taxon>Actinomycetales</taxon>
        <taxon>Actinomycetaceae</taxon>
        <taxon>Schaalia</taxon>
    </lineage>
</organism>
<feature type="domain" description="Ribbon-helix-helix protein CopG" evidence="1">
    <location>
        <begin position="6"/>
        <end position="42"/>
    </location>
</feature>
<dbReference type="InterPro" id="IPR010985">
    <property type="entry name" value="Ribbon_hlx_hlx"/>
</dbReference>
<evidence type="ECO:0000313" key="3">
    <source>
        <dbReference type="Proteomes" id="UP000234545"/>
    </source>
</evidence>
<dbReference type="CDD" id="cd22233">
    <property type="entry name" value="RHH_CopAso-like"/>
    <property type="match status" value="1"/>
</dbReference>
<dbReference type="AlphaFoldDB" id="A0A2I1I4B4"/>
<dbReference type="GO" id="GO:0006355">
    <property type="term" value="P:regulation of DNA-templated transcription"/>
    <property type="evidence" value="ECO:0007669"/>
    <property type="project" value="InterPro"/>
</dbReference>
<evidence type="ECO:0000259" key="1">
    <source>
        <dbReference type="Pfam" id="PF01402"/>
    </source>
</evidence>
<reference evidence="2 3" key="1">
    <citation type="submission" date="2017-12" db="EMBL/GenBank/DDBJ databases">
        <title>Phylogenetic diversity of female urinary microbiome.</title>
        <authorList>
            <person name="Thomas-White K."/>
            <person name="Wolfe A.J."/>
        </authorList>
    </citation>
    <scope>NUCLEOTIDE SEQUENCE [LARGE SCALE GENOMIC DNA]</scope>
    <source>
        <strain evidence="2 3">UMB0250</strain>
    </source>
</reference>
<dbReference type="SUPFAM" id="SSF47598">
    <property type="entry name" value="Ribbon-helix-helix"/>
    <property type="match status" value="1"/>
</dbReference>
<protein>
    <recommendedName>
        <fullName evidence="1">Ribbon-helix-helix protein CopG domain-containing protein</fullName>
    </recommendedName>
</protein>
<comment type="caution">
    <text evidence="2">The sequence shown here is derived from an EMBL/GenBank/DDBJ whole genome shotgun (WGS) entry which is preliminary data.</text>
</comment>
<dbReference type="Proteomes" id="UP000234545">
    <property type="component" value="Unassembled WGS sequence"/>
</dbReference>
<evidence type="ECO:0000313" key="2">
    <source>
        <dbReference type="EMBL" id="PKY65976.1"/>
    </source>
</evidence>